<accession>A0ABR2L1S2</accession>
<dbReference type="EMBL" id="JAPFFF010000009">
    <property type="protein sequence ID" value="KAK8881987.1"/>
    <property type="molecule type" value="Genomic_DNA"/>
</dbReference>
<sequence length="83" mass="9724">MIKDCNADIELIKKKYYETKAEIKGMYPQLSYHDIEKICFSNFVRYVFETRCDNSGVIYFLSKFKIASWKNADLAAGGNRFFS</sequence>
<protein>
    <submittedName>
        <fullName evidence="2">Uncharacterized protein</fullName>
    </submittedName>
</protein>
<evidence type="ECO:0000313" key="3">
    <source>
        <dbReference type="Proteomes" id="UP001470230"/>
    </source>
</evidence>
<organism evidence="2 3">
    <name type="scientific">Tritrichomonas musculus</name>
    <dbReference type="NCBI Taxonomy" id="1915356"/>
    <lineage>
        <taxon>Eukaryota</taxon>
        <taxon>Metamonada</taxon>
        <taxon>Parabasalia</taxon>
        <taxon>Tritrichomonadida</taxon>
        <taxon>Tritrichomonadidae</taxon>
        <taxon>Tritrichomonas</taxon>
    </lineage>
</organism>
<keyword evidence="3" id="KW-1185">Reference proteome</keyword>
<gene>
    <name evidence="2" type="ORF">M9Y10_014570</name>
    <name evidence="1" type="ORF">M9Y10_044626</name>
</gene>
<comment type="caution">
    <text evidence="2">The sequence shown here is derived from an EMBL/GenBank/DDBJ whole genome shotgun (WGS) entry which is preliminary data.</text>
</comment>
<proteinExistence type="predicted"/>
<evidence type="ECO:0000313" key="1">
    <source>
        <dbReference type="EMBL" id="KAK8881987.1"/>
    </source>
</evidence>
<evidence type="ECO:0000313" key="2">
    <source>
        <dbReference type="EMBL" id="KAK8896657.1"/>
    </source>
</evidence>
<name>A0ABR2L1S2_9EUKA</name>
<dbReference type="Proteomes" id="UP001470230">
    <property type="component" value="Unassembled WGS sequence"/>
</dbReference>
<reference evidence="2 3" key="1">
    <citation type="submission" date="2024-04" db="EMBL/GenBank/DDBJ databases">
        <title>Tritrichomonas musculus Genome.</title>
        <authorList>
            <person name="Alves-Ferreira E."/>
            <person name="Grigg M."/>
            <person name="Lorenzi H."/>
            <person name="Galac M."/>
        </authorList>
    </citation>
    <scope>NUCLEOTIDE SEQUENCE [LARGE SCALE GENOMIC DNA]</scope>
    <source>
        <strain evidence="2 3">EAF2021</strain>
    </source>
</reference>
<dbReference type="EMBL" id="JAPFFF010000002">
    <property type="protein sequence ID" value="KAK8896657.1"/>
    <property type="molecule type" value="Genomic_DNA"/>
</dbReference>